<keyword evidence="4" id="KW-1185">Reference proteome</keyword>
<dbReference type="Pfam" id="PF13367">
    <property type="entry name" value="PrsW-protease"/>
    <property type="match status" value="1"/>
</dbReference>
<dbReference type="Proteomes" id="UP000238762">
    <property type="component" value="Unassembled WGS sequence"/>
</dbReference>
<reference evidence="3 4" key="1">
    <citation type="submission" date="2018-02" db="EMBL/GenBank/DDBJ databases">
        <authorList>
            <person name="Cohen D.B."/>
            <person name="Kent A.D."/>
        </authorList>
    </citation>
    <scope>NUCLEOTIDE SEQUENCE [LARGE SCALE GENOMIC DNA]</scope>
    <source>
        <strain evidence="3 4">CCAP 1448/3</strain>
    </source>
</reference>
<dbReference type="InterPro" id="IPR008984">
    <property type="entry name" value="SMAD_FHA_dom_sf"/>
</dbReference>
<feature type="transmembrane region" description="Helical" evidence="1">
    <location>
        <begin position="421"/>
        <end position="439"/>
    </location>
</feature>
<feature type="domain" description="FHA" evidence="2">
    <location>
        <begin position="34"/>
        <end position="93"/>
    </location>
</feature>
<evidence type="ECO:0000313" key="4">
    <source>
        <dbReference type="Proteomes" id="UP000238762"/>
    </source>
</evidence>
<dbReference type="InterPro" id="IPR000253">
    <property type="entry name" value="FHA_dom"/>
</dbReference>
<dbReference type="InterPro" id="IPR050923">
    <property type="entry name" value="Cell_Proc_Reg/RNA_Proc"/>
</dbReference>
<name>A0A2T1C7E8_9CYAN</name>
<evidence type="ECO:0000313" key="3">
    <source>
        <dbReference type="EMBL" id="PSB04190.1"/>
    </source>
</evidence>
<dbReference type="RefSeq" id="WP_106287533.1">
    <property type="nucleotide sequence ID" value="NZ_CAWNTC010000212.1"/>
</dbReference>
<comment type="caution">
    <text evidence="3">The sequence shown here is derived from an EMBL/GenBank/DDBJ whole genome shotgun (WGS) entry which is preliminary data.</text>
</comment>
<accession>A0A2T1C7E8</accession>
<keyword evidence="1" id="KW-0472">Membrane</keyword>
<keyword evidence="1" id="KW-1133">Transmembrane helix</keyword>
<dbReference type="Pfam" id="PF00498">
    <property type="entry name" value="FHA"/>
    <property type="match status" value="1"/>
</dbReference>
<protein>
    <submittedName>
        <fullName evidence="3">PrsW family intramembrane metalloprotease</fullName>
    </submittedName>
</protein>
<dbReference type="PROSITE" id="PS50006">
    <property type="entry name" value="FHA_DOMAIN"/>
    <property type="match status" value="1"/>
</dbReference>
<feature type="transmembrane region" description="Helical" evidence="1">
    <location>
        <begin position="390"/>
        <end position="409"/>
    </location>
</feature>
<dbReference type="OrthoDB" id="9816434at2"/>
<organism evidence="3 4">
    <name type="scientific">Merismopedia glauca CCAP 1448/3</name>
    <dbReference type="NCBI Taxonomy" id="1296344"/>
    <lineage>
        <taxon>Bacteria</taxon>
        <taxon>Bacillati</taxon>
        <taxon>Cyanobacteriota</taxon>
        <taxon>Cyanophyceae</taxon>
        <taxon>Synechococcales</taxon>
        <taxon>Merismopediaceae</taxon>
        <taxon>Merismopedia</taxon>
    </lineage>
</organism>
<keyword evidence="3" id="KW-0645">Protease</keyword>
<dbReference type="CDD" id="cd00060">
    <property type="entry name" value="FHA"/>
    <property type="match status" value="1"/>
</dbReference>
<gene>
    <name evidence="3" type="ORF">C7B64_04900</name>
</gene>
<proteinExistence type="predicted"/>
<sequence>MIGQTPGGFLQQLLGSGAAGLETPPFGLPSDREIFIGRDPSCQLVLDISYSSVSRRHASIRPLMPPPPVGIPVAWEICDLNSANGTFVNGQKLMGCRQLQHSDRIVFGNNGPEFAFEYQQPSIPTQPYATPQYTPTAAVPPVPLPIPIPIPSPSSKPPDALSMTQLFPILSTGRDLKSKAFLVPGILMVLFVVGMFATIGRPVLFNLLLALAIASGAYYFVYQLCGKLKPWWWLISAALLTALLLIPPLGIIFPIWPAIGWFYRHFLPGDVFGLEQGNPSFSTNLVANIFGKDSYPTALITHFFGAGLAEELFKAVPIFIAGFIGSSFRSQRLGVWEPLDGILIGTASAVGFTLLETLGQYVPNIVSNITPRAGEGAAQLVGLQLLIPRILGSVAGHMAYSGYFGYFIGLSVIRPTKRWQILAIGYLSAAGLHALWNSSSTLNEIVSIVVGIVSYMFLAAAILKARALSPNRAQNFATRFIGK</sequence>
<dbReference type="GO" id="GO:0006508">
    <property type="term" value="P:proteolysis"/>
    <property type="evidence" value="ECO:0007669"/>
    <property type="project" value="UniProtKB-KW"/>
</dbReference>
<keyword evidence="3" id="KW-0378">Hydrolase</keyword>
<evidence type="ECO:0000256" key="1">
    <source>
        <dbReference type="SAM" id="Phobius"/>
    </source>
</evidence>
<dbReference type="InterPro" id="IPR026898">
    <property type="entry name" value="PrsW"/>
</dbReference>
<evidence type="ECO:0000259" key="2">
    <source>
        <dbReference type="PROSITE" id="PS50006"/>
    </source>
</evidence>
<dbReference type="AlphaFoldDB" id="A0A2T1C7E8"/>
<feature type="transmembrane region" description="Helical" evidence="1">
    <location>
        <begin position="180"/>
        <end position="197"/>
    </location>
</feature>
<feature type="transmembrane region" description="Helical" evidence="1">
    <location>
        <begin position="203"/>
        <end position="221"/>
    </location>
</feature>
<dbReference type="EMBL" id="PVWJ01000016">
    <property type="protein sequence ID" value="PSB04190.1"/>
    <property type="molecule type" value="Genomic_DNA"/>
</dbReference>
<reference evidence="3 4" key="2">
    <citation type="submission" date="2018-03" db="EMBL/GenBank/DDBJ databases">
        <title>The ancient ancestry and fast evolution of plastids.</title>
        <authorList>
            <person name="Moore K.R."/>
            <person name="Magnabosco C."/>
            <person name="Momper L."/>
            <person name="Gold D.A."/>
            <person name="Bosak T."/>
            <person name="Fournier G.P."/>
        </authorList>
    </citation>
    <scope>NUCLEOTIDE SEQUENCE [LARGE SCALE GENOMIC DNA]</scope>
    <source>
        <strain evidence="3 4">CCAP 1448/3</strain>
    </source>
</reference>
<feature type="transmembrane region" description="Helical" evidence="1">
    <location>
        <begin position="233"/>
        <end position="256"/>
    </location>
</feature>
<keyword evidence="1" id="KW-0812">Transmembrane</keyword>
<dbReference type="SMART" id="SM00240">
    <property type="entry name" value="FHA"/>
    <property type="match status" value="1"/>
</dbReference>
<dbReference type="SUPFAM" id="SSF49879">
    <property type="entry name" value="SMAD/FHA domain"/>
    <property type="match status" value="1"/>
</dbReference>
<dbReference type="Gene3D" id="2.60.200.20">
    <property type="match status" value="1"/>
</dbReference>
<dbReference type="GO" id="GO:0008237">
    <property type="term" value="F:metallopeptidase activity"/>
    <property type="evidence" value="ECO:0007669"/>
    <property type="project" value="UniProtKB-KW"/>
</dbReference>
<dbReference type="PANTHER" id="PTHR23308">
    <property type="entry name" value="NUCLEAR INHIBITOR OF PROTEIN PHOSPHATASE-1"/>
    <property type="match status" value="1"/>
</dbReference>
<feature type="transmembrane region" description="Helical" evidence="1">
    <location>
        <begin position="445"/>
        <end position="463"/>
    </location>
</feature>
<keyword evidence="3" id="KW-0482">Metalloprotease</keyword>